<dbReference type="AlphaFoldDB" id="A0AA43QEU7"/>
<gene>
    <name evidence="1" type="ORF">OHK93_000427</name>
</gene>
<keyword evidence="2" id="KW-1185">Reference proteome</keyword>
<proteinExistence type="predicted"/>
<dbReference type="PANTHER" id="PTHR43431:SF7">
    <property type="entry name" value="OXIDOREDUCTASE, SHORT CHAIN DEHYDROGENASE_REDUCTASE FAMILY (AFU_ORTHOLOGUE AFUA_5G14000)"/>
    <property type="match status" value="1"/>
</dbReference>
<sequence>MPPPKGLAILIGAGPAAGAGIARTLAHPSHGNYALALLSRNADNLTTLAKSLRSSAPGSTIETFPTDTSPPKLSAAFSAIRSHPSFAGLKLRVAVYSIKNASVKPFEEETFEQYMESMQVFAGGAMAFSQEVVKMLFEHHGRTPLAEGGGHKGTIIFTGTMGALRTNAKFASYGGSRAAVRSLAQAVAKEYSPLGIHGAHVIANGAIKDEDTEATQSGKSMSADAVGKTYLFLAEQDPTLYTFELDIRPAQEKF</sequence>
<dbReference type="SUPFAM" id="SSF51735">
    <property type="entry name" value="NAD(P)-binding Rossmann-fold domains"/>
    <property type="match status" value="1"/>
</dbReference>
<comment type="caution">
    <text evidence="1">The sequence shown here is derived from an EMBL/GenBank/DDBJ whole genome shotgun (WGS) entry which is preliminary data.</text>
</comment>
<evidence type="ECO:0000313" key="1">
    <source>
        <dbReference type="EMBL" id="MDI1485290.1"/>
    </source>
</evidence>
<dbReference type="InterPro" id="IPR036291">
    <property type="entry name" value="NAD(P)-bd_dom_sf"/>
</dbReference>
<protein>
    <recommendedName>
        <fullName evidence="3">NAD(P)-binding protein</fullName>
    </recommendedName>
</protein>
<reference evidence="1" key="1">
    <citation type="journal article" date="2023" name="Genome Biol. Evol.">
        <title>First Whole Genome Sequence and Flow Cytometry Genome Size Data for the Lichen-Forming Fungus Ramalina farinacea (Ascomycota).</title>
        <authorList>
            <person name="Llewellyn T."/>
            <person name="Mian S."/>
            <person name="Hill R."/>
            <person name="Leitch I.J."/>
            <person name="Gaya E."/>
        </authorList>
    </citation>
    <scope>NUCLEOTIDE SEQUENCE</scope>
    <source>
        <strain evidence="1">LIQ254RAFAR</strain>
    </source>
</reference>
<dbReference type="PANTHER" id="PTHR43431">
    <property type="entry name" value="OXIDOREDUCTASE, SHORT CHAIN DEHYDROGENASE/REDUCTASE FAMILY (AFU_ORTHOLOGUE AFUA_5G14000)"/>
    <property type="match status" value="1"/>
</dbReference>
<accession>A0AA43QEU7</accession>
<dbReference type="EMBL" id="JAPUFD010000001">
    <property type="protein sequence ID" value="MDI1485290.1"/>
    <property type="molecule type" value="Genomic_DNA"/>
</dbReference>
<dbReference type="InterPro" id="IPR002347">
    <property type="entry name" value="SDR_fam"/>
</dbReference>
<dbReference type="Pfam" id="PF00106">
    <property type="entry name" value="adh_short"/>
    <property type="match status" value="1"/>
</dbReference>
<organism evidence="1 2">
    <name type="scientific">Ramalina farinacea</name>
    <dbReference type="NCBI Taxonomy" id="258253"/>
    <lineage>
        <taxon>Eukaryota</taxon>
        <taxon>Fungi</taxon>
        <taxon>Dikarya</taxon>
        <taxon>Ascomycota</taxon>
        <taxon>Pezizomycotina</taxon>
        <taxon>Lecanoromycetes</taxon>
        <taxon>OSLEUM clade</taxon>
        <taxon>Lecanoromycetidae</taxon>
        <taxon>Lecanorales</taxon>
        <taxon>Lecanorineae</taxon>
        <taxon>Ramalinaceae</taxon>
        <taxon>Ramalina</taxon>
    </lineage>
</organism>
<dbReference type="Proteomes" id="UP001161017">
    <property type="component" value="Unassembled WGS sequence"/>
</dbReference>
<evidence type="ECO:0000313" key="2">
    <source>
        <dbReference type="Proteomes" id="UP001161017"/>
    </source>
</evidence>
<evidence type="ECO:0008006" key="3">
    <source>
        <dbReference type="Google" id="ProtNLM"/>
    </source>
</evidence>
<name>A0AA43QEU7_9LECA</name>
<dbReference type="Gene3D" id="3.40.50.720">
    <property type="entry name" value="NAD(P)-binding Rossmann-like Domain"/>
    <property type="match status" value="1"/>
</dbReference>
<dbReference type="PRINTS" id="PR00081">
    <property type="entry name" value="GDHRDH"/>
</dbReference>